<dbReference type="Gene3D" id="2.120.10.30">
    <property type="entry name" value="TolB, C-terminal domain"/>
    <property type="match status" value="1"/>
</dbReference>
<dbReference type="EMBL" id="FXAZ01000003">
    <property type="protein sequence ID" value="SMG44301.1"/>
    <property type="molecule type" value="Genomic_DNA"/>
</dbReference>
<name>A0A1X7KRQ7_9BACL</name>
<gene>
    <name evidence="3" type="ORF">SAMN06295960_2635</name>
</gene>
<feature type="domain" description="Peptidase S9 prolyl oligopeptidase catalytic" evidence="2">
    <location>
        <begin position="391"/>
        <end position="596"/>
    </location>
</feature>
<dbReference type="SUPFAM" id="SSF53474">
    <property type="entry name" value="alpha/beta-Hydrolases"/>
    <property type="match status" value="1"/>
</dbReference>
<dbReference type="OrthoDB" id="108903at2"/>
<organism evidence="3 4">
    <name type="scientific">Paenibacillus aquistagni</name>
    <dbReference type="NCBI Taxonomy" id="1852522"/>
    <lineage>
        <taxon>Bacteria</taxon>
        <taxon>Bacillati</taxon>
        <taxon>Bacillota</taxon>
        <taxon>Bacilli</taxon>
        <taxon>Bacillales</taxon>
        <taxon>Paenibacillaceae</taxon>
        <taxon>Paenibacillus</taxon>
    </lineage>
</organism>
<dbReference type="GO" id="GO:0006508">
    <property type="term" value="P:proteolysis"/>
    <property type="evidence" value="ECO:0007669"/>
    <property type="project" value="InterPro"/>
</dbReference>
<dbReference type="InterPro" id="IPR029058">
    <property type="entry name" value="AB_hydrolase_fold"/>
</dbReference>
<evidence type="ECO:0000259" key="2">
    <source>
        <dbReference type="Pfam" id="PF00326"/>
    </source>
</evidence>
<dbReference type="InterPro" id="IPR011042">
    <property type="entry name" value="6-blade_b-propeller_TolB-like"/>
</dbReference>
<dbReference type="Proteomes" id="UP000193834">
    <property type="component" value="Unassembled WGS sequence"/>
</dbReference>
<dbReference type="STRING" id="1852522.SAMN06295960_2635"/>
<dbReference type="RefSeq" id="WP_085494812.1">
    <property type="nucleotide sequence ID" value="NZ_FXAZ01000003.1"/>
</dbReference>
<protein>
    <submittedName>
        <fullName evidence="3">Prolyl oligopeptidase family protein</fullName>
    </submittedName>
</protein>
<dbReference type="SUPFAM" id="SSF82171">
    <property type="entry name" value="DPP6 N-terminal domain-like"/>
    <property type="match status" value="1"/>
</dbReference>
<dbReference type="InterPro" id="IPR001375">
    <property type="entry name" value="Peptidase_S9_cat"/>
</dbReference>
<keyword evidence="1" id="KW-0378">Hydrolase</keyword>
<dbReference type="PANTHER" id="PTHR42776">
    <property type="entry name" value="SERINE PEPTIDASE S9 FAMILY MEMBER"/>
    <property type="match status" value="1"/>
</dbReference>
<dbReference type="Pfam" id="PF00326">
    <property type="entry name" value="Peptidase_S9"/>
    <property type="match status" value="1"/>
</dbReference>
<proteinExistence type="predicted"/>
<accession>A0A1X7KRQ7</accession>
<dbReference type="GO" id="GO:0004252">
    <property type="term" value="F:serine-type endopeptidase activity"/>
    <property type="evidence" value="ECO:0007669"/>
    <property type="project" value="TreeGrafter"/>
</dbReference>
<evidence type="ECO:0000256" key="1">
    <source>
        <dbReference type="ARBA" id="ARBA00022801"/>
    </source>
</evidence>
<keyword evidence="4" id="KW-1185">Reference proteome</keyword>
<evidence type="ECO:0000313" key="4">
    <source>
        <dbReference type="Proteomes" id="UP000193834"/>
    </source>
</evidence>
<dbReference type="AlphaFoldDB" id="A0A1X7KRQ7"/>
<dbReference type="Gene3D" id="3.40.50.1820">
    <property type="entry name" value="alpha/beta hydrolase"/>
    <property type="match status" value="1"/>
</dbReference>
<evidence type="ECO:0000313" key="3">
    <source>
        <dbReference type="EMBL" id="SMG44301.1"/>
    </source>
</evidence>
<sequence length="598" mass="68452">MITFPKASMDQYFETYIIDNFDVAKDESRLVFSSNLNGKFNLWALNLQGDLRYPYPLTYMNQRAAYVKQDPNQKYILAGFDHEGDENVQMYALPWEGGEPQKLIPAEEQDKLFFSHLSEDGERMYYTTSQGNPTYMNAHVLDLKTQDNRLLNEGKEATTFLAAVSPDETSCIYTESFSNTYQLATLKRSGEEDRSLTPSREVVHRVGGAKFIDEDTILFATDYEADTHYLAEYRISTGAFKAICTIEKEDIRDLAWHKESRTVYITTERGVADKLYKFKLDESVLESMELPVDVVMKLVAMPSGQLYVLGRSAVEPYNIYRYSDGSWSRLTQNVVVGLTKEDLVDPEVITYPSFDGMEIEALLFRAKAECANGYTVFWPHGGPQAAERKFFRAMFQYILAQGYHIFAPNFRGSTGYGSSFVKLVERDWGEGPRKDCVAGMEWLFEQGISSREKLFVVGGSYGGYMTLLLAGRHADYFRAAVDIFGVSNLFTFVNSVPEHWKPMMDRWVGDPERDRERFVTDSPITYLDAMTNPMLVIQGANDPRVVKEESDQIVEALRSKGRDVEYLVFDDEGHGFSKRDNEKKAYRTMVEFLNRHQS</sequence>
<dbReference type="PANTHER" id="PTHR42776:SF27">
    <property type="entry name" value="DIPEPTIDYL PEPTIDASE FAMILY MEMBER 6"/>
    <property type="match status" value="1"/>
</dbReference>
<reference evidence="3 4" key="1">
    <citation type="submission" date="2017-04" db="EMBL/GenBank/DDBJ databases">
        <authorList>
            <person name="Afonso C.L."/>
            <person name="Miller P.J."/>
            <person name="Scott M.A."/>
            <person name="Spackman E."/>
            <person name="Goraichik I."/>
            <person name="Dimitrov K.M."/>
            <person name="Suarez D.L."/>
            <person name="Swayne D.E."/>
        </authorList>
    </citation>
    <scope>NUCLEOTIDE SEQUENCE [LARGE SCALE GENOMIC DNA]</scope>
    <source>
        <strain evidence="3 4">11</strain>
    </source>
</reference>